<reference evidence="5" key="2">
    <citation type="submission" date="2019-04" db="EMBL/GenBank/DDBJ databases">
        <authorList>
            <person name="Zou H."/>
        </authorList>
    </citation>
    <scope>NUCLEOTIDE SEQUENCE</scope>
    <source>
        <strain evidence="5">2015oxa</strain>
    </source>
</reference>
<dbReference type="Proteomes" id="UP001159075">
    <property type="component" value="Unassembled WGS sequence"/>
</dbReference>
<feature type="chain" id="PRO_5043144388" evidence="3">
    <location>
        <begin position="28"/>
        <end position="281"/>
    </location>
</feature>
<name>A0A1E3UWT0_9GAMM</name>
<gene>
    <name evidence="5" type="ORF">E2650_19700</name>
    <name evidence="6" type="ORF">ODY93_15775</name>
</gene>
<sequence>MPFAVIYRPLLSLLCLLLILSPSLAQAFSSSECVISMGYRTSERRPFIEQEPNNQGFYYDIYQVAAERVGCKLRVIRAPKLRILRDLKLGNIDFYPGLHFSEERAQFTYFIPNGLSERIIGISRAGAANVGSLEQLSQSGMTLLIAPGSYDFNGISETMSVRKPPELNVPKALDYLISGQGDFFIYDQATISYYLKNRDTSQFKLHPNCCQQPQAMYLGFSKKSRHFRGQHNPNYRADLPLSPNNSPSVLAEDSKAYEFAKALAAMDAEGETQRIYFNHFG</sequence>
<accession>A0A1E3UWT0</accession>
<reference evidence="6 7" key="3">
    <citation type="submission" date="2022-09" db="EMBL/GenBank/DDBJ databases">
        <title>The outer-membrane cytochrome OmcA is essential for infection of Shewanella oneidensis by a zebrafish-associated bacteriophage.</title>
        <authorList>
            <person name="Grenfell A.W."/>
            <person name="Intile P."/>
            <person name="Mcfarlane J."/>
            <person name="Leung D."/>
            <person name="Abdalla K."/>
            <person name="Wold M."/>
            <person name="Kees E."/>
            <person name="Gralnick J."/>
        </authorList>
    </citation>
    <scope>NUCLEOTIDE SEQUENCE [LARGE SCALE GENOMIC DNA]</scope>
    <source>
        <strain evidence="6 7">NF-5</strain>
    </source>
</reference>
<dbReference type="SUPFAM" id="SSF53850">
    <property type="entry name" value="Periplasmic binding protein-like II"/>
    <property type="match status" value="1"/>
</dbReference>
<comment type="caution">
    <text evidence="5">The sequence shown here is derived from an EMBL/GenBank/DDBJ whole genome shotgun (WGS) entry which is preliminary data.</text>
</comment>
<proteinExistence type="inferred from homology"/>
<dbReference type="InterPro" id="IPR001638">
    <property type="entry name" value="Solute-binding_3/MltF_N"/>
</dbReference>
<dbReference type="RefSeq" id="WP_037422483.1">
    <property type="nucleotide sequence ID" value="NZ_BLRE01000035.1"/>
</dbReference>
<dbReference type="OrthoDB" id="8581897at2"/>
<evidence type="ECO:0000313" key="5">
    <source>
        <dbReference type="EMBL" id="MDG5902078.1"/>
    </source>
</evidence>
<keyword evidence="2 3" id="KW-0732">Signal</keyword>
<organism evidence="5">
    <name type="scientific">Shewanella xiamenensis</name>
    <dbReference type="NCBI Taxonomy" id="332186"/>
    <lineage>
        <taxon>Bacteria</taxon>
        <taxon>Pseudomonadati</taxon>
        <taxon>Pseudomonadota</taxon>
        <taxon>Gammaproteobacteria</taxon>
        <taxon>Alteromonadales</taxon>
        <taxon>Shewanellaceae</taxon>
        <taxon>Shewanella</taxon>
    </lineage>
</organism>
<evidence type="ECO:0000256" key="3">
    <source>
        <dbReference type="SAM" id="SignalP"/>
    </source>
</evidence>
<evidence type="ECO:0000313" key="6">
    <source>
        <dbReference type="EMBL" id="MDI5833040.1"/>
    </source>
</evidence>
<keyword evidence="7" id="KW-1185">Reference proteome</keyword>
<dbReference type="EMBL" id="JAOTLW010000017">
    <property type="protein sequence ID" value="MDI5833040.1"/>
    <property type="molecule type" value="Genomic_DNA"/>
</dbReference>
<feature type="domain" description="Solute-binding protein family 3/N-terminal" evidence="4">
    <location>
        <begin position="46"/>
        <end position="281"/>
    </location>
</feature>
<reference evidence="5" key="1">
    <citation type="journal article" date="2019" name="Int J Environ Res Public Health">
        <title>Characterization of Chromosome-Mediated BlaOXA-894 in Shewanella xiamenensis Isolated from Pig Wastewater.</title>
        <authorList>
            <person name="Zou H."/>
            <person name="Zhou Z."/>
            <person name="Xia H."/>
            <person name="Zhao Q."/>
            <person name="Li X."/>
        </authorList>
    </citation>
    <scope>NUCLEOTIDE SEQUENCE</scope>
    <source>
        <strain evidence="5">2015oxa</strain>
    </source>
</reference>
<protein>
    <submittedName>
        <fullName evidence="5">Transporter substrate-binding domain-containing protein</fullName>
    </submittedName>
</protein>
<dbReference type="Pfam" id="PF00497">
    <property type="entry name" value="SBP_bac_3"/>
    <property type="match status" value="1"/>
</dbReference>
<feature type="signal peptide" evidence="3">
    <location>
        <begin position="1"/>
        <end position="27"/>
    </location>
</feature>
<dbReference type="AlphaFoldDB" id="A0A1E3UWT0"/>
<dbReference type="EMBL" id="SUNE01000023">
    <property type="protein sequence ID" value="MDG5902078.1"/>
    <property type="molecule type" value="Genomic_DNA"/>
</dbReference>
<dbReference type="PANTHER" id="PTHR35936:SF38">
    <property type="entry name" value="GLUTAMINE-BINDING PERIPLASMIC PROTEIN"/>
    <property type="match status" value="1"/>
</dbReference>
<dbReference type="PANTHER" id="PTHR35936">
    <property type="entry name" value="MEMBRANE-BOUND LYTIC MUREIN TRANSGLYCOSYLASE F"/>
    <property type="match status" value="1"/>
</dbReference>
<evidence type="ECO:0000256" key="1">
    <source>
        <dbReference type="ARBA" id="ARBA00010333"/>
    </source>
</evidence>
<comment type="similarity">
    <text evidence="1">Belongs to the bacterial solute-binding protein 3 family.</text>
</comment>
<dbReference type="Gene3D" id="3.40.190.10">
    <property type="entry name" value="Periplasmic binding protein-like II"/>
    <property type="match status" value="2"/>
</dbReference>
<dbReference type="Proteomes" id="UP001152518">
    <property type="component" value="Unassembled WGS sequence"/>
</dbReference>
<evidence type="ECO:0000259" key="4">
    <source>
        <dbReference type="Pfam" id="PF00497"/>
    </source>
</evidence>
<evidence type="ECO:0000313" key="7">
    <source>
        <dbReference type="Proteomes" id="UP001159075"/>
    </source>
</evidence>
<evidence type="ECO:0000256" key="2">
    <source>
        <dbReference type="ARBA" id="ARBA00022729"/>
    </source>
</evidence>